<keyword evidence="8" id="KW-0443">Lipid metabolism</keyword>
<keyword evidence="10 11" id="KW-0012">Acyltransferase</keyword>
<dbReference type="GO" id="GO:0005829">
    <property type="term" value="C:cytosol"/>
    <property type="evidence" value="ECO:0007669"/>
    <property type="project" value="TreeGrafter"/>
</dbReference>
<evidence type="ECO:0000256" key="7">
    <source>
        <dbReference type="ARBA" id="ARBA00022832"/>
    </source>
</evidence>
<dbReference type="EC" id="2.3.1.179" evidence="3 11"/>
<dbReference type="GO" id="GO:0006633">
    <property type="term" value="P:fatty acid biosynthetic process"/>
    <property type="evidence" value="ECO:0007669"/>
    <property type="project" value="UniProtKB-UniRule"/>
</dbReference>
<evidence type="ECO:0000256" key="3">
    <source>
        <dbReference type="ARBA" id="ARBA00012356"/>
    </source>
</evidence>
<evidence type="ECO:0000313" key="15">
    <source>
        <dbReference type="EMBL" id="ELY22105.1"/>
    </source>
</evidence>
<dbReference type="Pfam" id="PF00109">
    <property type="entry name" value="ketoacyl-synt"/>
    <property type="match status" value="1"/>
</dbReference>
<dbReference type="PATRIC" id="fig|1204738.3.peg.966"/>
<dbReference type="Gene3D" id="3.40.47.10">
    <property type="match status" value="1"/>
</dbReference>
<sequence>MPGGKLMARKRVVVTGLGLVTPVGNSVDESWANIVAGKSGITPIEHFDTSGFNTRFGGSIKNFDISPYLNPKDARKMDLFIQYGMAAGAQAVEDSGIECTEENADRIGVAIGSGIGGLPMIEHNHNALNKGGARKISPFFVPGSIINMISGNMAIQHGFRGPNIAITTACTTGTHNIGYSARTIAYGDADVMICGGAEMATTPLGLGGFSAARALSTRNDDPQAASRPWDTDRDGFVLSDGAGVLVLEEYEHAKARGANIYAELVGFGMSDDAYHMTSPPEDGRGAALSMRNAIKDAQVDVSSVHYINAHGTSTAAGDLAESRAIENVLGGAASSVAVSSTKSMIGHLLGAAGAVEAVFSILAIRDQVAPPTINLDNPQEGCNLDYVPHTARDMRIDMALSNSFGFGGTNGSLLFKKV</sequence>
<comment type="pathway">
    <text evidence="1 11">Lipid metabolism; fatty acid biosynthesis.</text>
</comment>
<evidence type="ECO:0000256" key="9">
    <source>
        <dbReference type="ARBA" id="ARBA00023160"/>
    </source>
</evidence>
<keyword evidence="5 11" id="KW-0444">Lipid biosynthesis</keyword>
<dbReference type="NCBIfam" id="TIGR03150">
    <property type="entry name" value="fabF"/>
    <property type="match status" value="1"/>
</dbReference>
<dbReference type="FunFam" id="3.40.47.10:FF:000009">
    <property type="entry name" value="3-oxoacyl-[acyl-carrier-protein] synthase 2"/>
    <property type="match status" value="1"/>
</dbReference>
<proteinExistence type="inferred from homology"/>
<keyword evidence="6 11" id="KW-0808">Transferase</keyword>
<evidence type="ECO:0000259" key="14">
    <source>
        <dbReference type="PROSITE" id="PS52004"/>
    </source>
</evidence>
<protein>
    <recommendedName>
        <fullName evidence="4 11">3-oxoacyl-[acyl-carrier-protein] synthase 2</fullName>
        <ecNumber evidence="3 11">2.3.1.179</ecNumber>
    </recommendedName>
</protein>
<dbReference type="EMBL" id="AOPO01000002">
    <property type="protein sequence ID" value="ELY22105.1"/>
    <property type="molecule type" value="Genomic_DNA"/>
</dbReference>
<evidence type="ECO:0000256" key="4">
    <source>
        <dbReference type="ARBA" id="ARBA00014657"/>
    </source>
</evidence>
<dbReference type="Proteomes" id="UP000011651">
    <property type="component" value="Unassembled WGS sequence"/>
</dbReference>
<evidence type="ECO:0000313" key="16">
    <source>
        <dbReference type="Proteomes" id="UP000011651"/>
    </source>
</evidence>
<keyword evidence="7" id="KW-0276">Fatty acid metabolism</keyword>
<comment type="catalytic activity">
    <reaction evidence="11">
        <text>(9Z)-hexadecenoyl-[ACP] + malonyl-[ACP] + H(+) = 3-oxo-(11Z)-octadecenoyl-[ACP] + holo-[ACP] + CO2</text>
        <dbReference type="Rhea" id="RHEA:55040"/>
        <dbReference type="Rhea" id="RHEA-COMP:9623"/>
        <dbReference type="Rhea" id="RHEA-COMP:9685"/>
        <dbReference type="Rhea" id="RHEA-COMP:10800"/>
        <dbReference type="Rhea" id="RHEA-COMP:14074"/>
        <dbReference type="ChEBI" id="CHEBI:15378"/>
        <dbReference type="ChEBI" id="CHEBI:16526"/>
        <dbReference type="ChEBI" id="CHEBI:64479"/>
        <dbReference type="ChEBI" id="CHEBI:78449"/>
        <dbReference type="ChEBI" id="CHEBI:83989"/>
        <dbReference type="ChEBI" id="CHEBI:138538"/>
        <dbReference type="EC" id="2.3.1.179"/>
    </reaction>
</comment>
<dbReference type="NCBIfam" id="NF004970">
    <property type="entry name" value="PRK06333.1"/>
    <property type="match status" value="1"/>
</dbReference>
<keyword evidence="9 11" id="KW-0275">Fatty acid biosynthesis</keyword>
<evidence type="ECO:0000256" key="12">
    <source>
        <dbReference type="PIRSR" id="PIRSR000447-1"/>
    </source>
</evidence>
<dbReference type="InterPro" id="IPR017568">
    <property type="entry name" value="3-oxoacyl-ACP_synth-2"/>
</dbReference>
<feature type="active site" description="For beta-ketoacyl synthase activity" evidence="12">
    <location>
        <position position="170"/>
    </location>
</feature>
<evidence type="ECO:0000256" key="13">
    <source>
        <dbReference type="RuleBase" id="RU003694"/>
    </source>
</evidence>
<dbReference type="InterPro" id="IPR016039">
    <property type="entry name" value="Thiolase-like"/>
</dbReference>
<dbReference type="InterPro" id="IPR014030">
    <property type="entry name" value="Ketoacyl_synth_N"/>
</dbReference>
<comment type="caution">
    <text evidence="15">The sequence shown here is derived from an EMBL/GenBank/DDBJ whole genome shotgun (WGS) entry which is preliminary data.</text>
</comment>
<reference evidence="15 16" key="1">
    <citation type="journal article" date="2013" name="Genome Announc.">
        <title>Draft Genome of the Marine Gammaproteobacterium Halomonas titanicae.</title>
        <authorList>
            <person name="Sanchez-Porro C."/>
            <person name="de la Haba R.R."/>
            <person name="Cruz-Hernandez N."/>
            <person name="Gonzalez J.M."/>
            <person name="Reyes-Guirao C."/>
            <person name="Navarro-Sampedro L."/>
            <person name="Carballo M."/>
            <person name="Ventosa A."/>
        </authorList>
    </citation>
    <scope>NUCLEOTIDE SEQUENCE [LARGE SCALE GENOMIC DNA]</scope>
    <source>
        <strain evidence="15 16">BH1</strain>
    </source>
</reference>
<dbReference type="InterPro" id="IPR000794">
    <property type="entry name" value="Beta-ketoacyl_synthase"/>
</dbReference>
<dbReference type="AlphaFoldDB" id="L9UAZ3"/>
<dbReference type="Pfam" id="PF02801">
    <property type="entry name" value="Ketoacyl-synt_C"/>
    <property type="match status" value="1"/>
</dbReference>
<dbReference type="SUPFAM" id="SSF53901">
    <property type="entry name" value="Thiolase-like"/>
    <property type="match status" value="2"/>
</dbReference>
<dbReference type="InterPro" id="IPR014031">
    <property type="entry name" value="Ketoacyl_synth_C"/>
</dbReference>
<feature type="domain" description="Ketosynthase family 3 (KS3)" evidence="14">
    <location>
        <begin position="9"/>
        <end position="417"/>
    </location>
</feature>
<organism evidence="15 16">
    <name type="scientific">Vreelandella titanicae BH1</name>
    <dbReference type="NCBI Taxonomy" id="1204738"/>
    <lineage>
        <taxon>Bacteria</taxon>
        <taxon>Pseudomonadati</taxon>
        <taxon>Pseudomonadota</taxon>
        <taxon>Gammaproteobacteria</taxon>
        <taxon>Oceanospirillales</taxon>
        <taxon>Halomonadaceae</taxon>
        <taxon>Vreelandella</taxon>
    </lineage>
</organism>
<accession>L9UAZ3</accession>
<gene>
    <name evidence="15" type="ORF">HALTITAN_0653</name>
</gene>
<dbReference type="SMART" id="SM00825">
    <property type="entry name" value="PKS_KS"/>
    <property type="match status" value="1"/>
</dbReference>
<dbReference type="PROSITE" id="PS00606">
    <property type="entry name" value="KS3_1"/>
    <property type="match status" value="1"/>
</dbReference>
<evidence type="ECO:0000256" key="8">
    <source>
        <dbReference type="ARBA" id="ARBA00023098"/>
    </source>
</evidence>
<evidence type="ECO:0000256" key="1">
    <source>
        <dbReference type="ARBA" id="ARBA00005194"/>
    </source>
</evidence>
<comment type="function">
    <text evidence="11">Involved in the type II fatty acid elongation cycle. Catalyzes the elongation of a wide range of acyl-ACP by the addition of two carbons from malonyl-ACP to an acyl acceptor. Can efficiently catalyze the conversion of palmitoleoyl-ACP (cis-hexadec-9-enoyl-ACP) to cis-vaccenoyl-ACP (cis-octadec-11-enoyl-ACP), an essential step in the thermal regulation of fatty acid composition.</text>
</comment>
<comment type="similarity">
    <text evidence="2 11 13">Belongs to the thiolase-like superfamily. Beta-ketoacyl-ACP synthases family.</text>
</comment>
<dbReference type="UniPathway" id="UPA00094"/>
<evidence type="ECO:0000256" key="2">
    <source>
        <dbReference type="ARBA" id="ARBA00008467"/>
    </source>
</evidence>
<dbReference type="CDD" id="cd00834">
    <property type="entry name" value="KAS_I_II"/>
    <property type="match status" value="1"/>
</dbReference>
<dbReference type="InterPro" id="IPR020841">
    <property type="entry name" value="PKS_Beta-ketoAc_synthase_dom"/>
</dbReference>
<evidence type="ECO:0000256" key="5">
    <source>
        <dbReference type="ARBA" id="ARBA00022516"/>
    </source>
</evidence>
<dbReference type="GO" id="GO:0004315">
    <property type="term" value="F:3-oxoacyl-[acyl-carrier-protein] synthase activity"/>
    <property type="evidence" value="ECO:0007669"/>
    <property type="project" value="UniProtKB-UniRule"/>
</dbReference>
<name>L9UAZ3_9GAMM</name>
<dbReference type="PANTHER" id="PTHR11712:SF336">
    <property type="entry name" value="3-OXOACYL-[ACYL-CARRIER-PROTEIN] SYNTHASE, MITOCHONDRIAL"/>
    <property type="match status" value="1"/>
</dbReference>
<evidence type="ECO:0000256" key="6">
    <source>
        <dbReference type="ARBA" id="ARBA00022679"/>
    </source>
</evidence>
<dbReference type="PROSITE" id="PS52004">
    <property type="entry name" value="KS3_2"/>
    <property type="match status" value="1"/>
</dbReference>
<dbReference type="PANTHER" id="PTHR11712">
    <property type="entry name" value="POLYKETIDE SYNTHASE-RELATED"/>
    <property type="match status" value="1"/>
</dbReference>
<evidence type="ECO:0000256" key="11">
    <source>
        <dbReference type="PIRNR" id="PIRNR000447"/>
    </source>
</evidence>
<dbReference type="NCBIfam" id="NF005589">
    <property type="entry name" value="PRK07314.1"/>
    <property type="match status" value="1"/>
</dbReference>
<evidence type="ECO:0000256" key="10">
    <source>
        <dbReference type="ARBA" id="ARBA00023315"/>
    </source>
</evidence>
<comment type="catalytic activity">
    <reaction evidence="11">
        <text>a fatty acyl-[ACP] + malonyl-[ACP] + H(+) = a 3-oxoacyl-[ACP] + holo-[ACP] + CO2</text>
        <dbReference type="Rhea" id="RHEA:22836"/>
        <dbReference type="Rhea" id="RHEA-COMP:9623"/>
        <dbReference type="Rhea" id="RHEA-COMP:9685"/>
        <dbReference type="Rhea" id="RHEA-COMP:9916"/>
        <dbReference type="Rhea" id="RHEA-COMP:14125"/>
        <dbReference type="ChEBI" id="CHEBI:15378"/>
        <dbReference type="ChEBI" id="CHEBI:16526"/>
        <dbReference type="ChEBI" id="CHEBI:64479"/>
        <dbReference type="ChEBI" id="CHEBI:78449"/>
        <dbReference type="ChEBI" id="CHEBI:78776"/>
        <dbReference type="ChEBI" id="CHEBI:138651"/>
    </reaction>
</comment>
<dbReference type="InterPro" id="IPR018201">
    <property type="entry name" value="Ketoacyl_synth_AS"/>
</dbReference>
<dbReference type="PIRSF" id="PIRSF000447">
    <property type="entry name" value="KAS_II"/>
    <property type="match status" value="1"/>
</dbReference>